<gene>
    <name evidence="3" type="ORF">N177_3165</name>
</gene>
<keyword evidence="1" id="KW-0597">Phosphoprotein</keyword>
<keyword evidence="3" id="KW-0808">Transferase</keyword>
<evidence type="ECO:0000259" key="2">
    <source>
        <dbReference type="PROSITE" id="PS50110"/>
    </source>
</evidence>
<reference evidence="3 4" key="1">
    <citation type="journal article" date="2014" name="Genome Announc.">
        <title>Draft Genome Sequence of Lutibaculum baratangense Strain AMV1T, Isolated from a Mud Volcano in Andamans, India.</title>
        <authorList>
            <person name="Singh A."/>
            <person name="Sreenivas A."/>
            <person name="Sathyanarayana Reddy G."/>
            <person name="Pinnaka A.K."/>
            <person name="Shivaji S."/>
        </authorList>
    </citation>
    <scope>NUCLEOTIDE SEQUENCE [LARGE SCALE GENOMIC DNA]</scope>
    <source>
        <strain evidence="3 4">AMV1</strain>
    </source>
</reference>
<keyword evidence="3" id="KW-0418">Kinase</keyword>
<evidence type="ECO:0000313" key="4">
    <source>
        <dbReference type="Proteomes" id="UP000017819"/>
    </source>
</evidence>
<evidence type="ECO:0000256" key="1">
    <source>
        <dbReference type="PROSITE-ProRule" id="PRU00169"/>
    </source>
</evidence>
<dbReference type="SMART" id="SM00448">
    <property type="entry name" value="REC"/>
    <property type="match status" value="1"/>
</dbReference>
<dbReference type="Pfam" id="PF00072">
    <property type="entry name" value="Response_reg"/>
    <property type="match status" value="1"/>
</dbReference>
<proteinExistence type="predicted"/>
<dbReference type="GO" id="GO:0000160">
    <property type="term" value="P:phosphorelay signal transduction system"/>
    <property type="evidence" value="ECO:0007669"/>
    <property type="project" value="InterPro"/>
</dbReference>
<dbReference type="RefSeq" id="WP_023433284.1">
    <property type="nucleotide sequence ID" value="NZ_AWXZ01000039.1"/>
</dbReference>
<dbReference type="InterPro" id="IPR011006">
    <property type="entry name" value="CheY-like_superfamily"/>
</dbReference>
<organism evidence="3 4">
    <name type="scientific">Lutibaculum baratangense AMV1</name>
    <dbReference type="NCBI Taxonomy" id="631454"/>
    <lineage>
        <taxon>Bacteria</taxon>
        <taxon>Pseudomonadati</taxon>
        <taxon>Pseudomonadota</taxon>
        <taxon>Alphaproteobacteria</taxon>
        <taxon>Hyphomicrobiales</taxon>
        <taxon>Tepidamorphaceae</taxon>
        <taxon>Lutibaculum</taxon>
    </lineage>
</organism>
<dbReference type="STRING" id="631454.N177_3165"/>
<dbReference type="Proteomes" id="UP000017819">
    <property type="component" value="Unassembled WGS sequence"/>
</dbReference>
<keyword evidence="4" id="KW-1185">Reference proteome</keyword>
<comment type="caution">
    <text evidence="3">The sequence shown here is derived from an EMBL/GenBank/DDBJ whole genome shotgun (WGS) entry which is preliminary data.</text>
</comment>
<dbReference type="GO" id="GO:0016301">
    <property type="term" value="F:kinase activity"/>
    <property type="evidence" value="ECO:0007669"/>
    <property type="project" value="UniProtKB-KW"/>
</dbReference>
<sequence>MVQLEEFPIDCLAGQHILLVEDEILLALDMADEFERAGGDVEMAATARKALHLIRAGHFDCAILDFRIGDGTSLPVAAELAARGVPFFFVTAQGELPELRQGHPDAKIFSKPMMPHLMRRELEKVLQRSRPQHA</sequence>
<dbReference type="PROSITE" id="PS50110">
    <property type="entry name" value="RESPONSE_REGULATORY"/>
    <property type="match status" value="1"/>
</dbReference>
<dbReference type="Gene3D" id="3.40.50.2300">
    <property type="match status" value="1"/>
</dbReference>
<protein>
    <submittedName>
        <fullName evidence="3">Putative phytochrome/sensor histidine kinase</fullName>
    </submittedName>
</protein>
<dbReference type="eggNOG" id="COG0784">
    <property type="taxonomic scope" value="Bacteria"/>
</dbReference>
<name>V4QTL0_9HYPH</name>
<dbReference type="AlphaFoldDB" id="V4QTL0"/>
<dbReference type="OrthoDB" id="582170at2"/>
<feature type="domain" description="Response regulatory" evidence="2">
    <location>
        <begin position="16"/>
        <end position="126"/>
    </location>
</feature>
<evidence type="ECO:0000313" key="3">
    <source>
        <dbReference type="EMBL" id="ESR23097.1"/>
    </source>
</evidence>
<dbReference type="EMBL" id="AWXZ01000039">
    <property type="protein sequence ID" value="ESR23097.1"/>
    <property type="molecule type" value="Genomic_DNA"/>
</dbReference>
<feature type="modified residue" description="4-aspartylphosphate" evidence="1">
    <location>
        <position position="65"/>
    </location>
</feature>
<accession>V4QTL0</accession>
<dbReference type="InterPro" id="IPR001789">
    <property type="entry name" value="Sig_transdc_resp-reg_receiver"/>
</dbReference>
<dbReference type="SUPFAM" id="SSF52172">
    <property type="entry name" value="CheY-like"/>
    <property type="match status" value="1"/>
</dbReference>